<gene>
    <name evidence="1" type="ORF">H0A68_06200</name>
</gene>
<comment type="caution">
    <text evidence="1">The sequence shown here is derived from an EMBL/GenBank/DDBJ whole genome shotgun (WGS) entry which is preliminary data.</text>
</comment>
<dbReference type="Pfam" id="PF07394">
    <property type="entry name" value="DUF1501"/>
    <property type="match status" value="1"/>
</dbReference>
<sequence>MQRRDLLKFLGSLPAARIGQCATAGLALGSTRLYAAPQTNARLLVVFMRGAYDASNLLVPIGSDFYYESRKTIAIPRPQGSGKSKADGKAVALPLDADWGLHPIMKDTLLPLYKEKQLAFVNFAGTDDLTRSHFDTQNTIELGQALKGQRDYGSGFLNRLVEVMGRNKAHPCAFSGQLPLIMRGKADVPNIALAAPKMAKPLKERQQKLIQRMYKDSTLGDMVREGFTVRNASADAIKKEMDEASGGAISAAGFKGEARRVATLMRDRFNVGFVDVGGWDTHVNQGGVEGALAKRLDILAQGLKGFAEGMGDQWKNTVVVVVSEFGRTFRENGNRGTDHGHGTTYWVMGGSVKGGQIAGEQTELTAKTLNQNRDYPVLNNYRDVLGGLFQRMYGLNAKQVQTVFPGAKAKDVGLV</sequence>
<keyword evidence="2" id="KW-1185">Reference proteome</keyword>
<accession>A0A853F9I5</accession>
<dbReference type="Proteomes" id="UP000580517">
    <property type="component" value="Unassembled WGS sequence"/>
</dbReference>
<dbReference type="InterPro" id="IPR010869">
    <property type="entry name" value="DUF1501"/>
</dbReference>
<proteinExistence type="predicted"/>
<name>A0A853F9I5_9BURK</name>
<protein>
    <submittedName>
        <fullName evidence="1">DUF1501 domain-containing protein</fullName>
    </submittedName>
</protein>
<dbReference type="AlphaFoldDB" id="A0A853F9I5"/>
<dbReference type="PANTHER" id="PTHR43737">
    <property type="entry name" value="BLL7424 PROTEIN"/>
    <property type="match status" value="1"/>
</dbReference>
<organism evidence="1 2">
    <name type="scientific">Allopusillimonas soli</name>
    <dbReference type="NCBI Taxonomy" id="659016"/>
    <lineage>
        <taxon>Bacteria</taxon>
        <taxon>Pseudomonadati</taxon>
        <taxon>Pseudomonadota</taxon>
        <taxon>Betaproteobacteria</taxon>
        <taxon>Burkholderiales</taxon>
        <taxon>Alcaligenaceae</taxon>
        <taxon>Allopusillimonas</taxon>
    </lineage>
</organism>
<dbReference type="OrthoDB" id="9779968at2"/>
<dbReference type="PANTHER" id="PTHR43737:SF1">
    <property type="entry name" value="DUF1501 DOMAIN-CONTAINING PROTEIN"/>
    <property type="match status" value="1"/>
</dbReference>
<reference evidence="1 2" key="1">
    <citation type="submission" date="2020-07" db="EMBL/GenBank/DDBJ databases">
        <title>Taxonomic revisions and descriptions of new bacterial species based on genomic comparisons in the high-G+C-content subgroup of the family Alcaligenaceae.</title>
        <authorList>
            <person name="Szabo A."/>
            <person name="Felfoldi T."/>
        </authorList>
    </citation>
    <scope>NUCLEOTIDE SEQUENCE [LARGE SCALE GENOMIC DNA]</scope>
    <source>
        <strain evidence="1 2">DSM 25264</strain>
    </source>
</reference>
<dbReference type="EMBL" id="JACCEW010000002">
    <property type="protein sequence ID" value="NYT36458.1"/>
    <property type="molecule type" value="Genomic_DNA"/>
</dbReference>
<evidence type="ECO:0000313" key="1">
    <source>
        <dbReference type="EMBL" id="NYT36458.1"/>
    </source>
</evidence>
<evidence type="ECO:0000313" key="2">
    <source>
        <dbReference type="Proteomes" id="UP000580517"/>
    </source>
</evidence>
<dbReference type="RefSeq" id="WP_129968434.1">
    <property type="nucleotide sequence ID" value="NZ_JACCEW010000002.1"/>
</dbReference>